<dbReference type="EMBL" id="RJVQ01000002">
    <property type="protein sequence ID" value="RQW63979.1"/>
    <property type="molecule type" value="Genomic_DNA"/>
</dbReference>
<feature type="domain" description="EamA" evidence="7">
    <location>
        <begin position="139"/>
        <end position="275"/>
    </location>
</feature>
<dbReference type="InterPro" id="IPR050638">
    <property type="entry name" value="AA-Vitamin_Transporters"/>
</dbReference>
<evidence type="ECO:0000256" key="1">
    <source>
        <dbReference type="ARBA" id="ARBA00004141"/>
    </source>
</evidence>
<reference evidence="8 9" key="1">
    <citation type="submission" date="2018-11" db="EMBL/GenBank/DDBJ databases">
        <title>Vibrio LJC006 sp. nov., isolated from seawater during the bloom of the enteromorpha.</title>
        <authorList>
            <person name="Liang J."/>
        </authorList>
    </citation>
    <scope>NUCLEOTIDE SEQUENCE [LARGE SCALE GENOMIC DNA]</scope>
    <source>
        <strain evidence="8 9">LJC006</strain>
    </source>
</reference>
<feature type="transmembrane region" description="Helical" evidence="6">
    <location>
        <begin position="136"/>
        <end position="158"/>
    </location>
</feature>
<sequence length="302" mass="32923">MDLIFAFIASFLWGTTYSVTQHFLSGWPPLLLGTLRALPAGLLLLALRPQIPRKRVLFKLSIIGIINIGAFFVCIFIMALNLPSAISSVGMMSVPVFAMAIQWGVMKQTPSRVQILSGIGLVVIAVSLFNPGSIQLSPLGLMAMVVAVICIIIGSVLTKTLNKQVHWWSVVTWQLISGGVVLLALCCVDMYIHPHQYIEVLTSFSIENTIGLGWIILVNTALAYSLYVWALQHLSIVEFTFSGVANPMAGVMGGFILSGESYTGSQYLLMFAMVAMSLLPNILKSIKTKNKQSSDSIEIKIK</sequence>
<evidence type="ECO:0000256" key="5">
    <source>
        <dbReference type="ARBA" id="ARBA00023136"/>
    </source>
</evidence>
<feature type="transmembrane region" description="Helical" evidence="6">
    <location>
        <begin position="113"/>
        <end position="130"/>
    </location>
</feature>
<dbReference type="PANTHER" id="PTHR32322:SF2">
    <property type="entry name" value="EAMA DOMAIN-CONTAINING PROTEIN"/>
    <property type="match status" value="1"/>
</dbReference>
<comment type="caution">
    <text evidence="8">The sequence shown here is derived from an EMBL/GenBank/DDBJ whole genome shotgun (WGS) entry which is preliminary data.</text>
</comment>
<comment type="similarity">
    <text evidence="2">Belongs to the EamA transporter family.</text>
</comment>
<evidence type="ECO:0000313" key="9">
    <source>
        <dbReference type="Proteomes" id="UP000281112"/>
    </source>
</evidence>
<dbReference type="OrthoDB" id="5430053at2"/>
<evidence type="ECO:0000313" key="8">
    <source>
        <dbReference type="EMBL" id="RQW63979.1"/>
    </source>
</evidence>
<feature type="transmembrane region" description="Helical" evidence="6">
    <location>
        <begin position="56"/>
        <end position="79"/>
    </location>
</feature>
<accession>A0A3N9TIE1</accession>
<evidence type="ECO:0000256" key="2">
    <source>
        <dbReference type="ARBA" id="ARBA00007362"/>
    </source>
</evidence>
<keyword evidence="4 6" id="KW-1133">Transmembrane helix</keyword>
<evidence type="ECO:0000259" key="7">
    <source>
        <dbReference type="Pfam" id="PF00892"/>
    </source>
</evidence>
<feature type="transmembrane region" description="Helical" evidence="6">
    <location>
        <begin position="264"/>
        <end position="283"/>
    </location>
</feature>
<name>A0A3N9TIE1_9VIBR</name>
<keyword evidence="9" id="KW-1185">Reference proteome</keyword>
<dbReference type="InterPro" id="IPR000620">
    <property type="entry name" value="EamA_dom"/>
</dbReference>
<gene>
    <name evidence="8" type="ORF">EES38_05075</name>
</gene>
<feature type="domain" description="EamA" evidence="7">
    <location>
        <begin position="3"/>
        <end position="129"/>
    </location>
</feature>
<feature type="transmembrane region" description="Helical" evidence="6">
    <location>
        <begin position="85"/>
        <end position="106"/>
    </location>
</feature>
<dbReference type="RefSeq" id="WP_124936101.1">
    <property type="nucleotide sequence ID" value="NZ_RJVQ01000002.1"/>
</dbReference>
<feature type="transmembrane region" description="Helical" evidence="6">
    <location>
        <begin position="212"/>
        <end position="229"/>
    </location>
</feature>
<comment type="subcellular location">
    <subcellularLocation>
        <location evidence="1">Membrane</location>
        <topology evidence="1">Multi-pass membrane protein</topology>
    </subcellularLocation>
</comment>
<dbReference type="GO" id="GO:0016020">
    <property type="term" value="C:membrane"/>
    <property type="evidence" value="ECO:0007669"/>
    <property type="project" value="UniProtKB-SubCell"/>
</dbReference>
<protein>
    <submittedName>
        <fullName evidence="8">EamA family transporter</fullName>
    </submittedName>
</protein>
<proteinExistence type="inferred from homology"/>
<evidence type="ECO:0000256" key="3">
    <source>
        <dbReference type="ARBA" id="ARBA00022692"/>
    </source>
</evidence>
<organism evidence="8 9">
    <name type="scientific">Vibrio viridaestus</name>
    <dbReference type="NCBI Taxonomy" id="2487322"/>
    <lineage>
        <taxon>Bacteria</taxon>
        <taxon>Pseudomonadati</taxon>
        <taxon>Pseudomonadota</taxon>
        <taxon>Gammaproteobacteria</taxon>
        <taxon>Vibrionales</taxon>
        <taxon>Vibrionaceae</taxon>
        <taxon>Vibrio</taxon>
    </lineage>
</organism>
<dbReference type="InterPro" id="IPR037185">
    <property type="entry name" value="EmrE-like"/>
</dbReference>
<dbReference type="Proteomes" id="UP000281112">
    <property type="component" value="Unassembled WGS sequence"/>
</dbReference>
<dbReference type="PANTHER" id="PTHR32322">
    <property type="entry name" value="INNER MEMBRANE TRANSPORTER"/>
    <property type="match status" value="1"/>
</dbReference>
<evidence type="ECO:0000256" key="6">
    <source>
        <dbReference type="SAM" id="Phobius"/>
    </source>
</evidence>
<dbReference type="Pfam" id="PF00892">
    <property type="entry name" value="EamA"/>
    <property type="match status" value="2"/>
</dbReference>
<dbReference type="SUPFAM" id="SSF103481">
    <property type="entry name" value="Multidrug resistance efflux transporter EmrE"/>
    <property type="match status" value="1"/>
</dbReference>
<feature type="transmembrane region" description="Helical" evidence="6">
    <location>
        <begin position="28"/>
        <end position="47"/>
    </location>
</feature>
<dbReference type="AlphaFoldDB" id="A0A3N9TIE1"/>
<keyword evidence="5 6" id="KW-0472">Membrane</keyword>
<feature type="transmembrane region" description="Helical" evidence="6">
    <location>
        <begin position="236"/>
        <end position="258"/>
    </location>
</feature>
<evidence type="ECO:0000256" key="4">
    <source>
        <dbReference type="ARBA" id="ARBA00022989"/>
    </source>
</evidence>
<keyword evidence="3 6" id="KW-0812">Transmembrane</keyword>
<feature type="transmembrane region" description="Helical" evidence="6">
    <location>
        <begin position="170"/>
        <end position="192"/>
    </location>
</feature>